<evidence type="ECO:0000313" key="6">
    <source>
        <dbReference type="EMBL" id="SMG01624.1"/>
    </source>
</evidence>
<proteinExistence type="inferred from homology"/>
<evidence type="ECO:0000256" key="3">
    <source>
        <dbReference type="ARBA" id="ARBA00023027"/>
    </source>
</evidence>
<dbReference type="PANTHER" id="PTHR43761:SF1">
    <property type="entry name" value="D-ISOMER SPECIFIC 2-HYDROXYACID DEHYDROGENASE CATALYTIC DOMAIN-CONTAINING PROTEIN-RELATED"/>
    <property type="match status" value="1"/>
</dbReference>
<dbReference type="Proteomes" id="UP000198460">
    <property type="component" value="Unassembled WGS sequence"/>
</dbReference>
<feature type="region of interest" description="Disordered" evidence="4">
    <location>
        <begin position="1"/>
        <end position="32"/>
    </location>
</feature>
<dbReference type="CDD" id="cd12162">
    <property type="entry name" value="2-Hacid_dh_4"/>
    <property type="match status" value="1"/>
</dbReference>
<keyword evidence="3" id="KW-0520">NAD</keyword>
<dbReference type="Gene3D" id="3.40.50.720">
    <property type="entry name" value="NAD(P)-binding Rossmann-like Domain"/>
    <property type="match status" value="2"/>
</dbReference>
<dbReference type="GO" id="GO:0051287">
    <property type="term" value="F:NAD binding"/>
    <property type="evidence" value="ECO:0007669"/>
    <property type="project" value="InterPro"/>
</dbReference>
<dbReference type="InterPro" id="IPR006140">
    <property type="entry name" value="D-isomer_DH_NAD-bd"/>
</dbReference>
<dbReference type="EMBL" id="FXAN01000078">
    <property type="protein sequence ID" value="SMG01624.1"/>
    <property type="molecule type" value="Genomic_DNA"/>
</dbReference>
<comment type="similarity">
    <text evidence="1">Belongs to the D-isomer specific 2-hydroxyacid dehydrogenase family.</text>
</comment>
<evidence type="ECO:0000313" key="7">
    <source>
        <dbReference type="Proteomes" id="UP000198460"/>
    </source>
</evidence>
<keyword evidence="2 6" id="KW-0560">Oxidoreductase</keyword>
<gene>
    <name evidence="6" type="ORF">BSIN_4507</name>
</gene>
<sequence length="348" mass="37304">MIETACGQSTLARPAPANRQRIGNDARRKPGGPLHCARALPSTFPSLPMSTQSPALKIVFLDRATLSPHTRLKPIPFPHTLQTFERTGPEEVAERIRDADIIITNKVRLSAQALAHAQRARMVAIAATGTDNVDLSACAARGIVVSNIRGYAVHAVPEHTFALIFALRRSLVAYRDAVRAGRWLESGQFCFFDFPIRDLAGSTLGIVGDGALGRAVAGIGRALGLRVMFSAHKTRGDADAGYVPFDTLLRDSDIISLHCPLTPATRHLIDAAAFARMARRPLLINTARGGLVDEAALADALRSGVISGAGFDVVTQEPLPAEHPFQSILSHPGFILTPHVAWASDEAM</sequence>
<dbReference type="AlphaFoldDB" id="A0A238H8M2"/>
<dbReference type="Pfam" id="PF02826">
    <property type="entry name" value="2-Hacid_dh_C"/>
    <property type="match status" value="1"/>
</dbReference>
<reference evidence="6 7" key="1">
    <citation type="submission" date="2017-04" db="EMBL/GenBank/DDBJ databases">
        <authorList>
            <person name="Afonso C.L."/>
            <person name="Miller P.J."/>
            <person name="Scott M.A."/>
            <person name="Spackman E."/>
            <person name="Goraichik I."/>
            <person name="Dimitrov K.M."/>
            <person name="Suarez D.L."/>
            <person name="Swayne D.E."/>
        </authorList>
    </citation>
    <scope>NUCLEOTIDE SEQUENCE [LARGE SCALE GENOMIC DNA]</scope>
    <source>
        <strain evidence="6">LMG 28154</strain>
    </source>
</reference>
<dbReference type="PROSITE" id="PS00670">
    <property type="entry name" value="D_2_HYDROXYACID_DH_2"/>
    <property type="match status" value="1"/>
</dbReference>
<accession>A0A238H8M2</accession>
<dbReference type="InterPro" id="IPR036291">
    <property type="entry name" value="NAD(P)-bd_dom_sf"/>
</dbReference>
<dbReference type="SUPFAM" id="SSF52283">
    <property type="entry name" value="Formate/glycerate dehydrogenase catalytic domain-like"/>
    <property type="match status" value="1"/>
</dbReference>
<protein>
    <submittedName>
        <fullName evidence="6">Hydroxypyruvate reductase</fullName>
        <ecNumber evidence="6">1.1.1.81</ecNumber>
    </submittedName>
</protein>
<feature type="compositionally biased region" description="Polar residues" evidence="4">
    <location>
        <begin position="1"/>
        <end position="11"/>
    </location>
</feature>
<dbReference type="InterPro" id="IPR029753">
    <property type="entry name" value="D-isomer_DH_CS"/>
</dbReference>
<evidence type="ECO:0000256" key="4">
    <source>
        <dbReference type="SAM" id="MobiDB-lite"/>
    </source>
</evidence>
<dbReference type="InterPro" id="IPR050418">
    <property type="entry name" value="D-iso_2-hydroxyacid_DH_PdxB"/>
</dbReference>
<evidence type="ECO:0000256" key="1">
    <source>
        <dbReference type="ARBA" id="ARBA00005854"/>
    </source>
</evidence>
<dbReference type="GO" id="GO:0016618">
    <property type="term" value="F:hydroxypyruvate reductase [NAD(P)H] activity"/>
    <property type="evidence" value="ECO:0007669"/>
    <property type="project" value="UniProtKB-EC"/>
</dbReference>
<name>A0A238H8M2_9BURK</name>
<feature type="domain" description="D-isomer specific 2-hydroxyacid dehydrogenase NAD-binding" evidence="5">
    <location>
        <begin position="161"/>
        <end position="341"/>
    </location>
</feature>
<evidence type="ECO:0000259" key="5">
    <source>
        <dbReference type="Pfam" id="PF02826"/>
    </source>
</evidence>
<dbReference type="PANTHER" id="PTHR43761">
    <property type="entry name" value="D-ISOMER SPECIFIC 2-HYDROXYACID DEHYDROGENASE FAMILY PROTEIN (AFU_ORTHOLOGUE AFUA_1G13630)"/>
    <property type="match status" value="1"/>
</dbReference>
<dbReference type="SUPFAM" id="SSF51735">
    <property type="entry name" value="NAD(P)-binding Rossmann-fold domains"/>
    <property type="match status" value="1"/>
</dbReference>
<evidence type="ECO:0000256" key="2">
    <source>
        <dbReference type="ARBA" id="ARBA00023002"/>
    </source>
</evidence>
<dbReference type="EC" id="1.1.1.81" evidence="6"/>
<keyword evidence="6" id="KW-0670">Pyruvate</keyword>
<organism evidence="6 7">
    <name type="scientific">Burkholderia singularis</name>
    <dbReference type="NCBI Taxonomy" id="1503053"/>
    <lineage>
        <taxon>Bacteria</taxon>
        <taxon>Pseudomonadati</taxon>
        <taxon>Pseudomonadota</taxon>
        <taxon>Betaproteobacteria</taxon>
        <taxon>Burkholderiales</taxon>
        <taxon>Burkholderiaceae</taxon>
        <taxon>Burkholderia</taxon>
        <taxon>pseudomallei group</taxon>
    </lineage>
</organism>